<evidence type="ECO:0000259" key="3">
    <source>
        <dbReference type="Pfam" id="PF01979"/>
    </source>
</evidence>
<dbReference type="PANTHER" id="PTHR43794:SF11">
    <property type="entry name" value="AMIDOHYDROLASE-RELATED DOMAIN-CONTAINING PROTEIN"/>
    <property type="match status" value="1"/>
</dbReference>
<dbReference type="InterPro" id="IPR011059">
    <property type="entry name" value="Metal-dep_hydrolase_composite"/>
</dbReference>
<evidence type="ECO:0000313" key="5">
    <source>
        <dbReference type="Proteomes" id="UP001237448"/>
    </source>
</evidence>
<reference evidence="4 5" key="1">
    <citation type="submission" date="2023-07" db="EMBL/GenBank/DDBJ databases">
        <title>Genomic Encyclopedia of Type Strains, Phase IV (KMG-IV): sequencing the most valuable type-strain genomes for metagenomic binning, comparative biology and taxonomic classification.</title>
        <authorList>
            <person name="Goeker M."/>
        </authorList>
    </citation>
    <scope>NUCLEOTIDE SEQUENCE [LARGE SCALE GENOMIC DNA]</scope>
    <source>
        <strain evidence="4 5">DSM 5896</strain>
    </source>
</reference>
<dbReference type="RefSeq" id="WP_307433048.1">
    <property type="nucleotide sequence ID" value="NZ_JAUSVK010000001.1"/>
</dbReference>
<dbReference type="EMBL" id="JAUSVK010000001">
    <property type="protein sequence ID" value="MDQ0394974.1"/>
    <property type="molecule type" value="Genomic_DNA"/>
</dbReference>
<gene>
    <name evidence="4" type="ORF">J3R73_004766</name>
</gene>
<name>A0ABU0FK30_9HYPH</name>
<evidence type="ECO:0000256" key="1">
    <source>
        <dbReference type="ARBA" id="ARBA00006745"/>
    </source>
</evidence>
<proteinExistence type="inferred from homology"/>
<dbReference type="Pfam" id="PF01979">
    <property type="entry name" value="Amidohydro_1"/>
    <property type="match status" value="1"/>
</dbReference>
<dbReference type="InterPro" id="IPR006680">
    <property type="entry name" value="Amidohydro-rel"/>
</dbReference>
<dbReference type="GO" id="GO:0016787">
    <property type="term" value="F:hydrolase activity"/>
    <property type="evidence" value="ECO:0007669"/>
    <property type="project" value="UniProtKB-KW"/>
</dbReference>
<dbReference type="SUPFAM" id="SSF51556">
    <property type="entry name" value="Metallo-dependent hydrolases"/>
    <property type="match status" value="1"/>
</dbReference>
<organism evidence="4 5">
    <name type="scientific">Labrys monachus</name>
    <dbReference type="NCBI Taxonomy" id="217067"/>
    <lineage>
        <taxon>Bacteria</taxon>
        <taxon>Pseudomonadati</taxon>
        <taxon>Pseudomonadota</taxon>
        <taxon>Alphaproteobacteria</taxon>
        <taxon>Hyphomicrobiales</taxon>
        <taxon>Xanthobacteraceae</taxon>
        <taxon>Labrys</taxon>
    </lineage>
</organism>
<comment type="similarity">
    <text evidence="1">Belongs to the metallo-dependent hydrolases superfamily. ATZ/TRZ family.</text>
</comment>
<accession>A0ABU0FK30</accession>
<dbReference type="InterPro" id="IPR050287">
    <property type="entry name" value="MTA/SAH_deaminase"/>
</dbReference>
<dbReference type="InterPro" id="IPR032466">
    <property type="entry name" value="Metal_Hydrolase"/>
</dbReference>
<dbReference type="SUPFAM" id="SSF51338">
    <property type="entry name" value="Composite domain of metallo-dependent hydrolases"/>
    <property type="match status" value="1"/>
</dbReference>
<keyword evidence="5" id="KW-1185">Reference proteome</keyword>
<protein>
    <submittedName>
        <fullName evidence="4">Cytosine/adenosine deaminase-related metal-dependent hydrolase</fullName>
    </submittedName>
</protein>
<sequence>MTAQHGPFLIRARAVIRGVDAAGEAEIVEDAAIHVVDGAVAAIGEAGAMIAAHPDLPVEGGPDTVAMPGLVNGHHHFGLTPLMMGVPFAPLELWLPHFRGMRRIGQRLDTLYAAIEMLESGTTAVQHIQSGLSGPESAWEATADEVITSYRDIGMRVSWSFMIRDRNQLTYEDDATFLAGLPDDLAAHVRAEIAASQPPIARFMAFFEAAARRWRARDADGVRLQLAPANLHWCSDACLEAIFDTARRHGAKVHMHLVETERQADFARRRTGCSAIGHLHRLGCLGPDLTLGHGIWVSPDDLDLLAGHGCQVCHNASSGLRLASGIAPVTEMTKRGIRVALGIDQSNIDDDRNMLTEMGLVWALHRGASLWGPRLSPAAVFQMATEHAAGTTGFAGRIGRLDPGRAADIVLLDWRAVARPWLDPRTGLLDAVVLRARQKAVDTVFVGGRKVVAAGKVISIDRDGVLADIAARLEAPPTAAERTARAMTERLMPHLEGWFRRHEENEAARPYRYNRFHEG</sequence>
<keyword evidence="2 4" id="KW-0378">Hydrolase</keyword>
<evidence type="ECO:0000256" key="2">
    <source>
        <dbReference type="ARBA" id="ARBA00022801"/>
    </source>
</evidence>
<feature type="domain" description="Amidohydrolase-related" evidence="3">
    <location>
        <begin position="66"/>
        <end position="451"/>
    </location>
</feature>
<dbReference type="Proteomes" id="UP001237448">
    <property type="component" value="Unassembled WGS sequence"/>
</dbReference>
<dbReference type="Gene3D" id="3.20.20.140">
    <property type="entry name" value="Metal-dependent hydrolases"/>
    <property type="match status" value="1"/>
</dbReference>
<evidence type="ECO:0000313" key="4">
    <source>
        <dbReference type="EMBL" id="MDQ0394974.1"/>
    </source>
</evidence>
<comment type="caution">
    <text evidence="4">The sequence shown here is derived from an EMBL/GenBank/DDBJ whole genome shotgun (WGS) entry which is preliminary data.</text>
</comment>
<dbReference type="PANTHER" id="PTHR43794">
    <property type="entry name" value="AMINOHYDROLASE SSNA-RELATED"/>
    <property type="match status" value="1"/>
</dbReference>
<dbReference type="Gene3D" id="2.30.40.10">
    <property type="entry name" value="Urease, subunit C, domain 1"/>
    <property type="match status" value="1"/>
</dbReference>